<keyword evidence="4" id="KW-1185">Reference proteome</keyword>
<dbReference type="SUPFAM" id="SSF56601">
    <property type="entry name" value="beta-lactamase/transpeptidase-like"/>
    <property type="match status" value="1"/>
</dbReference>
<gene>
    <name evidence="3" type="ORF">GCM10009755_01910</name>
</gene>
<dbReference type="Pfam" id="PF00144">
    <property type="entry name" value="Beta-lactamase"/>
    <property type="match status" value="1"/>
</dbReference>
<dbReference type="PANTHER" id="PTHR46825:SF9">
    <property type="entry name" value="BETA-LACTAMASE-RELATED DOMAIN-CONTAINING PROTEIN"/>
    <property type="match status" value="1"/>
</dbReference>
<dbReference type="PANTHER" id="PTHR46825">
    <property type="entry name" value="D-ALANYL-D-ALANINE-CARBOXYPEPTIDASE/ENDOPEPTIDASE AMPH"/>
    <property type="match status" value="1"/>
</dbReference>
<feature type="compositionally biased region" description="Low complexity" evidence="1">
    <location>
        <begin position="374"/>
        <end position="394"/>
    </location>
</feature>
<dbReference type="InterPro" id="IPR001466">
    <property type="entry name" value="Beta-lactam-related"/>
</dbReference>
<dbReference type="InterPro" id="IPR012338">
    <property type="entry name" value="Beta-lactam/transpept-like"/>
</dbReference>
<dbReference type="Proteomes" id="UP001500755">
    <property type="component" value="Unassembled WGS sequence"/>
</dbReference>
<dbReference type="PROSITE" id="PS51257">
    <property type="entry name" value="PROKAR_LIPOPROTEIN"/>
    <property type="match status" value="1"/>
</dbReference>
<evidence type="ECO:0000313" key="4">
    <source>
        <dbReference type="Proteomes" id="UP001500755"/>
    </source>
</evidence>
<dbReference type="RefSeq" id="WP_344306097.1">
    <property type="nucleotide sequence ID" value="NZ_BAAANO010000002.1"/>
</dbReference>
<evidence type="ECO:0000313" key="3">
    <source>
        <dbReference type="EMBL" id="GAA1998279.1"/>
    </source>
</evidence>
<comment type="caution">
    <text evidence="3">The sequence shown here is derived from an EMBL/GenBank/DDBJ whole genome shotgun (WGS) entry which is preliminary data.</text>
</comment>
<dbReference type="Gene3D" id="3.40.710.10">
    <property type="entry name" value="DD-peptidase/beta-lactamase superfamily"/>
    <property type="match status" value="1"/>
</dbReference>
<sequence length="404" mass="41046">MTTRTLTTRSLTTTVVAALVTGALACALVALAPWPLKLREHSAGDPSLAEALRTTLGTTGYDRVAVAYVPPGGAEALTAGFGADSDSVFEAGSISKALTGMLFAESIERGEVTPGTTLDDVFGDRAGASADVTLEQLATHSSGLPRLVRGDLGQTVESTVRGLARLDPYVLDTEELIAAAAGTTPDPTQPPTYSNFGFGLLGAALVEVTGTSYPKLVDERIVKPLDLQDTYVPADTAAIRDGDVRGRGTNGLPAGAWTLKAQAPAGAVRSSVRDLAVLAQAVQNGTAPGADAAHARADYRQGSRIGWGWITDEHLGGDPDSGPVTWHNGGTGGFRSIVGFTPEGAVIAVLANTEKPVDEALTLLDPEVFAAAAGADSGAASGAADPDTTDPATTRGGESDGEGA</sequence>
<accession>A0ABN2T4Z7</accession>
<reference evidence="3 4" key="1">
    <citation type="journal article" date="2019" name="Int. J. Syst. Evol. Microbiol.">
        <title>The Global Catalogue of Microorganisms (GCM) 10K type strain sequencing project: providing services to taxonomists for standard genome sequencing and annotation.</title>
        <authorList>
            <consortium name="The Broad Institute Genomics Platform"/>
            <consortium name="The Broad Institute Genome Sequencing Center for Infectious Disease"/>
            <person name="Wu L."/>
            <person name="Ma J."/>
        </authorList>
    </citation>
    <scope>NUCLEOTIDE SEQUENCE [LARGE SCALE GENOMIC DNA]</scope>
    <source>
        <strain evidence="3 4">JCM 14546</strain>
    </source>
</reference>
<feature type="domain" description="Beta-lactamase-related" evidence="2">
    <location>
        <begin position="65"/>
        <end position="359"/>
    </location>
</feature>
<protein>
    <recommendedName>
        <fullName evidence="2">Beta-lactamase-related domain-containing protein</fullName>
    </recommendedName>
</protein>
<name>A0ABN2T4Z7_9MICO</name>
<evidence type="ECO:0000259" key="2">
    <source>
        <dbReference type="Pfam" id="PF00144"/>
    </source>
</evidence>
<proteinExistence type="predicted"/>
<evidence type="ECO:0000256" key="1">
    <source>
        <dbReference type="SAM" id="MobiDB-lite"/>
    </source>
</evidence>
<feature type="region of interest" description="Disordered" evidence="1">
    <location>
        <begin position="374"/>
        <end position="404"/>
    </location>
</feature>
<dbReference type="EMBL" id="BAAANO010000002">
    <property type="protein sequence ID" value="GAA1998279.1"/>
    <property type="molecule type" value="Genomic_DNA"/>
</dbReference>
<dbReference type="InterPro" id="IPR050491">
    <property type="entry name" value="AmpC-like"/>
</dbReference>
<organism evidence="3 4">
    <name type="scientific">Brevibacterium samyangense</name>
    <dbReference type="NCBI Taxonomy" id="366888"/>
    <lineage>
        <taxon>Bacteria</taxon>
        <taxon>Bacillati</taxon>
        <taxon>Actinomycetota</taxon>
        <taxon>Actinomycetes</taxon>
        <taxon>Micrococcales</taxon>
        <taxon>Brevibacteriaceae</taxon>
        <taxon>Brevibacterium</taxon>
    </lineage>
</organism>